<accession>A0A1J5QR52</accession>
<evidence type="ECO:0000313" key="1">
    <source>
        <dbReference type="EMBL" id="OIQ85858.1"/>
    </source>
</evidence>
<name>A0A1J5QR52_9ZZZZ</name>
<dbReference type="EMBL" id="MLJW01000516">
    <property type="protein sequence ID" value="OIQ85858.1"/>
    <property type="molecule type" value="Genomic_DNA"/>
</dbReference>
<dbReference type="AlphaFoldDB" id="A0A1J5QR52"/>
<proteinExistence type="predicted"/>
<comment type="caution">
    <text evidence="1">The sequence shown here is derived from an EMBL/GenBank/DDBJ whole genome shotgun (WGS) entry which is preliminary data.</text>
</comment>
<reference evidence="1" key="1">
    <citation type="submission" date="2016-10" db="EMBL/GenBank/DDBJ databases">
        <title>Sequence of Gallionella enrichment culture.</title>
        <authorList>
            <person name="Poehlein A."/>
            <person name="Muehling M."/>
            <person name="Daniel R."/>
        </authorList>
    </citation>
    <scope>NUCLEOTIDE SEQUENCE</scope>
</reference>
<gene>
    <name evidence="1" type="ORF">GALL_323080</name>
</gene>
<sequence length="167" mass="17412">MIGHLRLRMGAAVATILVMLAVSVTACQATLTKSVSVKQTPAPTPTPTATLTPCPAVANWPVKLVTADVLTVVTQYYSAKHLTPITIYKNQEMVLDVKEQSAGVHSCQNPGGPNGGYVGAVPLTATAAVMVYVKHEPYPAMPISSNFVTLAQIPGTGWTVVAESTGP</sequence>
<organism evidence="1">
    <name type="scientific">mine drainage metagenome</name>
    <dbReference type="NCBI Taxonomy" id="410659"/>
    <lineage>
        <taxon>unclassified sequences</taxon>
        <taxon>metagenomes</taxon>
        <taxon>ecological metagenomes</taxon>
    </lineage>
</organism>
<protein>
    <submittedName>
        <fullName evidence="1">Uncharacterized protein</fullName>
    </submittedName>
</protein>
<dbReference type="PROSITE" id="PS51257">
    <property type="entry name" value="PROKAR_LIPOPROTEIN"/>
    <property type="match status" value="1"/>
</dbReference>